<feature type="region of interest" description="Disordered" evidence="2">
    <location>
        <begin position="85"/>
        <end position="110"/>
    </location>
</feature>
<gene>
    <name evidence="4" type="ORF">GETHPA_24570</name>
</gene>
<dbReference type="EMBL" id="BSDD01000005">
    <property type="protein sequence ID" value="GLH70924.1"/>
    <property type="molecule type" value="Genomic_DNA"/>
</dbReference>
<feature type="compositionally biased region" description="Pro residues" evidence="2">
    <location>
        <begin position="91"/>
        <end position="102"/>
    </location>
</feature>
<reference evidence="4 5" key="1">
    <citation type="journal article" date="2023" name="Antonie Van Leeuwenhoek">
        <title>Mesoterricola silvestris gen. nov., sp. nov., Mesoterricola sediminis sp. nov., Geothrix oryzae sp. nov., Geothrix edaphica sp. nov., Geothrix rubra sp. nov., and Geothrix limicola sp. nov., six novel members of Acidobacteriota isolated from soils.</title>
        <authorList>
            <person name="Itoh H."/>
            <person name="Sugisawa Y."/>
            <person name="Mise K."/>
            <person name="Xu Z."/>
            <person name="Kuniyasu M."/>
            <person name="Ushijima N."/>
            <person name="Kawano K."/>
            <person name="Kobayashi E."/>
            <person name="Shiratori Y."/>
            <person name="Masuda Y."/>
            <person name="Senoo K."/>
        </authorList>
    </citation>
    <scope>NUCLEOTIDE SEQUENCE [LARGE SCALE GENOMIC DNA]</scope>
    <source>
        <strain evidence="4 5">Red803</strain>
    </source>
</reference>
<organism evidence="4 5">
    <name type="scientific">Geothrix rubra</name>
    <dbReference type="NCBI Taxonomy" id="2927977"/>
    <lineage>
        <taxon>Bacteria</taxon>
        <taxon>Pseudomonadati</taxon>
        <taxon>Acidobacteriota</taxon>
        <taxon>Holophagae</taxon>
        <taxon>Holophagales</taxon>
        <taxon>Holophagaceae</taxon>
        <taxon>Geothrix</taxon>
    </lineage>
</organism>
<evidence type="ECO:0000256" key="2">
    <source>
        <dbReference type="SAM" id="MobiDB-lite"/>
    </source>
</evidence>
<dbReference type="Gene3D" id="1.10.1660.10">
    <property type="match status" value="1"/>
</dbReference>
<comment type="caution">
    <text evidence="4">The sequence shown here is derived from an EMBL/GenBank/DDBJ whole genome shotgun (WGS) entry which is preliminary data.</text>
</comment>
<dbReference type="SMART" id="SM00422">
    <property type="entry name" value="HTH_MERR"/>
    <property type="match status" value="1"/>
</dbReference>
<evidence type="ECO:0000313" key="4">
    <source>
        <dbReference type="EMBL" id="GLH70924.1"/>
    </source>
</evidence>
<dbReference type="InterPro" id="IPR009061">
    <property type="entry name" value="DNA-bd_dom_put_sf"/>
</dbReference>
<dbReference type="RefSeq" id="WP_285726657.1">
    <property type="nucleotide sequence ID" value="NZ_BSDD01000005.1"/>
</dbReference>
<dbReference type="Pfam" id="PF13411">
    <property type="entry name" value="MerR_1"/>
    <property type="match status" value="1"/>
</dbReference>
<dbReference type="InterPro" id="IPR000551">
    <property type="entry name" value="MerR-type_HTH_dom"/>
</dbReference>
<name>A0ABQ5Q8R6_9BACT</name>
<dbReference type="SUPFAM" id="SSF46955">
    <property type="entry name" value="Putative DNA-binding domain"/>
    <property type="match status" value="1"/>
</dbReference>
<dbReference type="Proteomes" id="UP001165089">
    <property type="component" value="Unassembled WGS sequence"/>
</dbReference>
<feature type="domain" description="HTH merR-type" evidence="3">
    <location>
        <begin position="6"/>
        <end position="75"/>
    </location>
</feature>
<keyword evidence="1" id="KW-0238">DNA-binding</keyword>
<evidence type="ECO:0000256" key="1">
    <source>
        <dbReference type="ARBA" id="ARBA00023125"/>
    </source>
</evidence>
<dbReference type="PANTHER" id="PTHR30204">
    <property type="entry name" value="REDOX-CYCLING DRUG-SENSING TRANSCRIPTIONAL ACTIVATOR SOXR"/>
    <property type="match status" value="1"/>
</dbReference>
<sequence>MSDRKWFKIGEAATQVGVSPKELRYWEDVIPEIKARRSRGNLRYYHADELPRLKRIKAWLAEGLTVADCRELLLHGHLAQRLDLGLEPDEAPAPPPQKPRPTIPRLLRASSDLQPAIRALRTLLDRLSAPPRP</sequence>
<dbReference type="PROSITE" id="PS50937">
    <property type="entry name" value="HTH_MERR_2"/>
    <property type="match status" value="1"/>
</dbReference>
<proteinExistence type="predicted"/>
<keyword evidence="5" id="KW-1185">Reference proteome</keyword>
<dbReference type="InterPro" id="IPR047057">
    <property type="entry name" value="MerR_fam"/>
</dbReference>
<evidence type="ECO:0000313" key="5">
    <source>
        <dbReference type="Proteomes" id="UP001165089"/>
    </source>
</evidence>
<accession>A0ABQ5Q8R6</accession>
<evidence type="ECO:0000259" key="3">
    <source>
        <dbReference type="PROSITE" id="PS50937"/>
    </source>
</evidence>
<protein>
    <recommendedName>
        <fullName evidence="3">HTH merR-type domain-containing protein</fullName>
    </recommendedName>
</protein>
<dbReference type="PANTHER" id="PTHR30204:SF15">
    <property type="entry name" value="BLL5018 PROTEIN"/>
    <property type="match status" value="1"/>
</dbReference>